<proteinExistence type="predicted"/>
<protein>
    <submittedName>
        <fullName evidence="1">Uncharacterized protein</fullName>
    </submittedName>
</protein>
<keyword evidence="2" id="KW-1185">Reference proteome</keyword>
<dbReference type="EMBL" id="FQNF01000044">
    <property type="protein sequence ID" value="SGZ40259.1"/>
    <property type="molecule type" value="Genomic_DNA"/>
</dbReference>
<name>A0A1L0B5D2_9ASCO</name>
<accession>A0A1L0B5D2</accession>
<gene>
    <name evidence="1" type="ORF">HGUI_02459</name>
</gene>
<dbReference type="VEuPathDB" id="FungiDB:HGUI_02459"/>
<organism evidence="1 2">
    <name type="scientific">Hanseniaspora guilliermondii</name>
    <dbReference type="NCBI Taxonomy" id="56406"/>
    <lineage>
        <taxon>Eukaryota</taxon>
        <taxon>Fungi</taxon>
        <taxon>Dikarya</taxon>
        <taxon>Ascomycota</taxon>
        <taxon>Saccharomycotina</taxon>
        <taxon>Saccharomycetes</taxon>
        <taxon>Saccharomycodales</taxon>
        <taxon>Saccharomycodaceae</taxon>
        <taxon>Hanseniaspora</taxon>
    </lineage>
</organism>
<dbReference type="Proteomes" id="UP000183365">
    <property type="component" value="Unassembled WGS sequence"/>
</dbReference>
<dbReference type="OrthoDB" id="10315969at2759"/>
<dbReference type="AlphaFoldDB" id="A0A1L0B5D2"/>
<evidence type="ECO:0000313" key="1">
    <source>
        <dbReference type="EMBL" id="SGZ40259.1"/>
    </source>
</evidence>
<sequence>MFAKQNSKAIDCALVSSINLLKYIHNIKLINLDYNDSILNIYTFPKGEVRKLYLINDTLNIDDKLLESLDSYDILLEKIILSNNDNFKIQNLASMIYALTRNPYIIIDLEQISISVINDLKKFKKFVDNIIAPSFSLKSNITLKLYGCGTENHDLAIKTFSDSVIEIIDPLDPFYELKYDSSNFIDFLADYKYFYISFNFEKLRKLPLNFYKKDVAFQRDDFKVRTYKVDLSNPKNISYLIYKSNKPYIRLIKSWSFEDLGKDLFKRGFFNNTNLEMKSVVNGSVIYVTLENKDEDHVVELEVLSDSQFSITKMNMVEIVPSFKILKSSTGNESMYAEIAVSPQVHEYKKCILFLLNSKTRVSIESRVTFRINKYFDNFLISSSVTNNPYLVFNSVESNRFKISIEKPQHLKEIESSSGKKNISNLSSLDYTFVYDIKLYRYGLTKDI</sequence>
<reference evidence="2" key="1">
    <citation type="submission" date="2016-11" db="EMBL/GenBank/DDBJ databases">
        <authorList>
            <person name="Guldener U."/>
        </authorList>
    </citation>
    <scope>NUCLEOTIDE SEQUENCE [LARGE SCALE GENOMIC DNA]</scope>
</reference>
<evidence type="ECO:0000313" key="2">
    <source>
        <dbReference type="Proteomes" id="UP000183365"/>
    </source>
</evidence>